<comment type="caution">
    <text evidence="2">The sequence shown here is derived from an EMBL/GenBank/DDBJ whole genome shotgun (WGS) entry which is preliminary data.</text>
</comment>
<protein>
    <submittedName>
        <fullName evidence="2">Uncharacterized protein</fullName>
    </submittedName>
</protein>
<feature type="region of interest" description="Disordered" evidence="1">
    <location>
        <begin position="20"/>
        <end position="118"/>
    </location>
</feature>
<evidence type="ECO:0000313" key="2">
    <source>
        <dbReference type="EMBL" id="MBO8450694.1"/>
    </source>
</evidence>
<reference evidence="2" key="1">
    <citation type="submission" date="2020-10" db="EMBL/GenBank/DDBJ databases">
        <authorList>
            <person name="Gilroy R."/>
        </authorList>
    </citation>
    <scope>NUCLEOTIDE SEQUENCE</scope>
    <source>
        <strain evidence="2">B3-4054</strain>
    </source>
</reference>
<gene>
    <name evidence="2" type="ORF">IAA96_06275</name>
</gene>
<reference evidence="2" key="2">
    <citation type="journal article" date="2021" name="PeerJ">
        <title>Extensive microbial diversity within the chicken gut microbiome revealed by metagenomics and culture.</title>
        <authorList>
            <person name="Gilroy R."/>
            <person name="Ravi A."/>
            <person name="Getino M."/>
            <person name="Pursley I."/>
            <person name="Horton D.L."/>
            <person name="Alikhan N.F."/>
            <person name="Baker D."/>
            <person name="Gharbi K."/>
            <person name="Hall N."/>
            <person name="Watson M."/>
            <person name="Adriaenssens E.M."/>
            <person name="Foster-Nyarko E."/>
            <person name="Jarju S."/>
            <person name="Secka A."/>
            <person name="Antonio M."/>
            <person name="Oren A."/>
            <person name="Chaudhuri R.R."/>
            <person name="La Ragione R."/>
            <person name="Hildebrand F."/>
            <person name="Pallen M.J."/>
        </authorList>
    </citation>
    <scope>NUCLEOTIDE SEQUENCE</scope>
    <source>
        <strain evidence="2">B3-4054</strain>
    </source>
</reference>
<evidence type="ECO:0000313" key="3">
    <source>
        <dbReference type="Proteomes" id="UP000823616"/>
    </source>
</evidence>
<accession>A0A9D9ENG0</accession>
<feature type="compositionally biased region" description="Basic and acidic residues" evidence="1">
    <location>
        <begin position="34"/>
        <end position="48"/>
    </location>
</feature>
<dbReference type="AlphaFoldDB" id="A0A9D9ENG0"/>
<organism evidence="2 3">
    <name type="scientific">Candidatus Avitreponema avistercoris</name>
    <dbReference type="NCBI Taxonomy" id="2840705"/>
    <lineage>
        <taxon>Bacteria</taxon>
        <taxon>Pseudomonadati</taxon>
        <taxon>Spirochaetota</taxon>
        <taxon>Spirochaetia</taxon>
        <taxon>Spirochaetales</taxon>
        <taxon>Candidatus Avitreponema</taxon>
    </lineage>
</organism>
<sequence>MAISPIDLQTLYTQMDKVGKTQLSHQASLQQARETAEQEAKKAAEAKAKSVQKAETGESSAGKITDRGGSSGDTEADFEKKNGGNGGEEPQEDSATAGPDAPHTLHTAGVGNRIDISV</sequence>
<proteinExistence type="predicted"/>
<dbReference type="EMBL" id="JADIMS010000115">
    <property type="protein sequence ID" value="MBO8450694.1"/>
    <property type="molecule type" value="Genomic_DNA"/>
</dbReference>
<name>A0A9D9ENG0_9SPIR</name>
<dbReference type="Proteomes" id="UP000823616">
    <property type="component" value="Unassembled WGS sequence"/>
</dbReference>
<evidence type="ECO:0000256" key="1">
    <source>
        <dbReference type="SAM" id="MobiDB-lite"/>
    </source>
</evidence>